<keyword evidence="2" id="KW-1185">Reference proteome</keyword>
<gene>
    <name evidence="1" type="ORF">H6H00_00025</name>
</gene>
<dbReference type="Proteomes" id="UP000515728">
    <property type="component" value="Chromosome"/>
</dbReference>
<dbReference type="EMBL" id="CP060131">
    <property type="protein sequence ID" value="QNG52525.1"/>
    <property type="molecule type" value="Genomic_DNA"/>
</dbReference>
<name>A0A7G7MIB4_9PSEU</name>
<sequence length="210" mass="21914">MTGDPLITLRGGDAAAWAAAPLRGLAPVLLPRVDDGRLVLDAPGAGPTGTADGPGASGPGGAGGVLLRLVLHRVVDVDAAFARLRHLLRPGGTLVVVTPSVSTRSVAELRWRGTLRPVHRGPWRHRAALDDAAWLLTAADFAVLADDRVPFALPLPDVDAARRAVDDLPAAGLWPDLAPDVRTALAAELTHRAGPGARLPVPLRRLVARR</sequence>
<accession>A0A7G7MIB4</accession>
<organism evidence="1 2">
    <name type="scientific">Pseudonocardia petroleophila</name>
    <dbReference type="NCBI Taxonomy" id="37331"/>
    <lineage>
        <taxon>Bacteria</taxon>
        <taxon>Bacillati</taxon>
        <taxon>Actinomycetota</taxon>
        <taxon>Actinomycetes</taxon>
        <taxon>Pseudonocardiales</taxon>
        <taxon>Pseudonocardiaceae</taxon>
        <taxon>Pseudonocardia</taxon>
    </lineage>
</organism>
<dbReference type="SUPFAM" id="SSF53335">
    <property type="entry name" value="S-adenosyl-L-methionine-dependent methyltransferases"/>
    <property type="match status" value="1"/>
</dbReference>
<dbReference type="Gene3D" id="3.40.50.150">
    <property type="entry name" value="Vaccinia Virus protein VP39"/>
    <property type="match status" value="1"/>
</dbReference>
<proteinExistence type="predicted"/>
<dbReference type="AlphaFoldDB" id="A0A7G7MIB4"/>
<dbReference type="KEGG" id="ppel:H6H00_00025"/>
<evidence type="ECO:0000313" key="1">
    <source>
        <dbReference type="EMBL" id="QNG52525.1"/>
    </source>
</evidence>
<protein>
    <recommendedName>
        <fullName evidence="3">Methyltransferase domain-containing protein</fullName>
    </recommendedName>
</protein>
<evidence type="ECO:0000313" key="2">
    <source>
        <dbReference type="Proteomes" id="UP000515728"/>
    </source>
</evidence>
<dbReference type="InterPro" id="IPR029063">
    <property type="entry name" value="SAM-dependent_MTases_sf"/>
</dbReference>
<dbReference type="RefSeq" id="WP_185719350.1">
    <property type="nucleotide sequence ID" value="NZ_BAAAWI010000001.1"/>
</dbReference>
<reference evidence="1 2" key="1">
    <citation type="submission" date="2020-08" db="EMBL/GenBank/DDBJ databases">
        <authorList>
            <person name="Mo P."/>
        </authorList>
    </citation>
    <scope>NUCLEOTIDE SEQUENCE [LARGE SCALE GENOMIC DNA]</scope>
    <source>
        <strain evidence="1 2">CGMCC 4.1532</strain>
    </source>
</reference>
<evidence type="ECO:0008006" key="3">
    <source>
        <dbReference type="Google" id="ProtNLM"/>
    </source>
</evidence>